<proteinExistence type="predicted"/>
<dbReference type="RefSeq" id="WP_009146965.1">
    <property type="nucleotide sequence ID" value="NZ_CP121471.1"/>
</dbReference>
<dbReference type="STRING" id="631362.Thi970DRAFT_00519"/>
<evidence type="ECO:0000256" key="1">
    <source>
        <dbReference type="SAM" id="Phobius"/>
    </source>
</evidence>
<protein>
    <submittedName>
        <fullName evidence="2">Uncharacterized protein</fullName>
    </submittedName>
</protein>
<sequence length="144" mass="16024">MQAGYLIVETRVDRPGFVRIHGTDHQPSLPTGPTQEPDLPRICYVASFASLDVALMHAHTALRRCTIDVEAGLYQTDPVTAIAAVDAIDLDHRPVYLNPDLAADPKLSAETERRRQRRRRINRFFNGVGVAAIILLLLKLFLGI</sequence>
<dbReference type="EMBL" id="JH603168">
    <property type="protein sequence ID" value="EIC22880.1"/>
    <property type="molecule type" value="Genomic_DNA"/>
</dbReference>
<dbReference type="AlphaFoldDB" id="H8YWQ4"/>
<name>H8YWQ4_9GAMM</name>
<dbReference type="Proteomes" id="UP000002964">
    <property type="component" value="Unassembled WGS sequence"/>
</dbReference>
<organism evidence="2 3">
    <name type="scientific">Thiorhodovibrio frisius</name>
    <dbReference type="NCBI Taxonomy" id="631362"/>
    <lineage>
        <taxon>Bacteria</taxon>
        <taxon>Pseudomonadati</taxon>
        <taxon>Pseudomonadota</taxon>
        <taxon>Gammaproteobacteria</taxon>
        <taxon>Chromatiales</taxon>
        <taxon>Chromatiaceae</taxon>
        <taxon>Thiorhodovibrio</taxon>
    </lineage>
</organism>
<dbReference type="OrthoDB" id="5770504at2"/>
<feature type="transmembrane region" description="Helical" evidence="1">
    <location>
        <begin position="124"/>
        <end position="142"/>
    </location>
</feature>
<dbReference type="eggNOG" id="ENOG50337ZR">
    <property type="taxonomic scope" value="Bacteria"/>
</dbReference>
<reference evidence="2 3" key="2">
    <citation type="submission" date="2011-11" db="EMBL/GenBank/DDBJ databases">
        <authorList>
            <consortium name="US DOE Joint Genome Institute"/>
            <person name="Lucas S."/>
            <person name="Han J."/>
            <person name="Lapidus A."/>
            <person name="Cheng J.-F."/>
            <person name="Goodwin L."/>
            <person name="Pitluck S."/>
            <person name="Peters L."/>
            <person name="Ovchinnikova G."/>
            <person name="Zhang X."/>
            <person name="Detter J.C."/>
            <person name="Han C."/>
            <person name="Tapia R."/>
            <person name="Land M."/>
            <person name="Hauser L."/>
            <person name="Kyrpides N."/>
            <person name="Ivanova N."/>
            <person name="Pagani I."/>
            <person name="Vogl K."/>
            <person name="Liu Z."/>
            <person name="Overmann J."/>
            <person name="Frigaard N.-U."/>
            <person name="Bryant D."/>
            <person name="Woyke T."/>
        </authorList>
    </citation>
    <scope>NUCLEOTIDE SEQUENCE [LARGE SCALE GENOMIC DNA]</scope>
    <source>
        <strain evidence="2 3">970</strain>
    </source>
</reference>
<keyword evidence="1" id="KW-0472">Membrane</keyword>
<keyword evidence="3" id="KW-1185">Reference proteome</keyword>
<reference evidence="3" key="1">
    <citation type="submission" date="2011-06" db="EMBL/GenBank/DDBJ databases">
        <authorList>
            <consortium name="US DOE Joint Genome Institute (JGI-PGF)"/>
            <person name="Lucas S."/>
            <person name="Han J."/>
            <person name="Lapidus A."/>
            <person name="Cheng J.-F."/>
            <person name="Goodwin L."/>
            <person name="Pitluck S."/>
            <person name="Peters L."/>
            <person name="Land M.L."/>
            <person name="Hauser L."/>
            <person name="Vogl K."/>
            <person name="Liu Z."/>
            <person name="Overmann J."/>
            <person name="Frigaard N.-U."/>
            <person name="Bryant D.A."/>
            <person name="Woyke T.J."/>
        </authorList>
    </citation>
    <scope>NUCLEOTIDE SEQUENCE [LARGE SCALE GENOMIC DNA]</scope>
    <source>
        <strain evidence="3">970</strain>
    </source>
</reference>
<dbReference type="HOGENOM" id="CLU_1872955_0_0_6"/>
<accession>H8YWQ4</accession>
<keyword evidence="1" id="KW-0812">Transmembrane</keyword>
<gene>
    <name evidence="2" type="ORF">Thi970DRAFT_00519</name>
</gene>
<evidence type="ECO:0000313" key="3">
    <source>
        <dbReference type="Proteomes" id="UP000002964"/>
    </source>
</evidence>
<evidence type="ECO:0000313" key="2">
    <source>
        <dbReference type="EMBL" id="EIC22880.1"/>
    </source>
</evidence>
<keyword evidence="1" id="KW-1133">Transmembrane helix</keyword>